<comment type="caution">
    <text evidence="2">The sequence shown here is derived from an EMBL/GenBank/DDBJ whole genome shotgun (WGS) entry which is preliminary data.</text>
</comment>
<dbReference type="EMBL" id="AWWV01007350">
    <property type="protein sequence ID" value="OMO96820.1"/>
    <property type="molecule type" value="Genomic_DNA"/>
</dbReference>
<keyword evidence="3" id="KW-1185">Reference proteome</keyword>
<dbReference type="AlphaFoldDB" id="A0A1R3JPU8"/>
<evidence type="ECO:0000256" key="1">
    <source>
        <dbReference type="SAM" id="MobiDB-lite"/>
    </source>
</evidence>
<protein>
    <submittedName>
        <fullName evidence="2">Uncharacterized protein</fullName>
    </submittedName>
</protein>
<accession>A0A1R3JPU8</accession>
<dbReference type="Gramene" id="OMO96820">
    <property type="protein sequence ID" value="OMO96820"/>
    <property type="gene ID" value="CCACVL1_04765"/>
</dbReference>
<organism evidence="2 3">
    <name type="scientific">Corchorus capsularis</name>
    <name type="common">Jute</name>
    <dbReference type="NCBI Taxonomy" id="210143"/>
    <lineage>
        <taxon>Eukaryota</taxon>
        <taxon>Viridiplantae</taxon>
        <taxon>Streptophyta</taxon>
        <taxon>Embryophyta</taxon>
        <taxon>Tracheophyta</taxon>
        <taxon>Spermatophyta</taxon>
        <taxon>Magnoliopsida</taxon>
        <taxon>eudicotyledons</taxon>
        <taxon>Gunneridae</taxon>
        <taxon>Pentapetalae</taxon>
        <taxon>rosids</taxon>
        <taxon>malvids</taxon>
        <taxon>Malvales</taxon>
        <taxon>Malvaceae</taxon>
        <taxon>Grewioideae</taxon>
        <taxon>Apeibeae</taxon>
        <taxon>Corchorus</taxon>
    </lineage>
</organism>
<dbReference type="Proteomes" id="UP000188268">
    <property type="component" value="Unassembled WGS sequence"/>
</dbReference>
<name>A0A1R3JPU8_COCAP</name>
<evidence type="ECO:0000313" key="3">
    <source>
        <dbReference type="Proteomes" id="UP000188268"/>
    </source>
</evidence>
<reference evidence="2 3" key="1">
    <citation type="submission" date="2013-09" db="EMBL/GenBank/DDBJ databases">
        <title>Corchorus capsularis genome sequencing.</title>
        <authorList>
            <person name="Alam M."/>
            <person name="Haque M.S."/>
            <person name="Islam M.S."/>
            <person name="Emdad E.M."/>
            <person name="Islam M.M."/>
            <person name="Ahmed B."/>
            <person name="Halim A."/>
            <person name="Hossen Q.M.M."/>
            <person name="Hossain M.Z."/>
            <person name="Ahmed R."/>
            <person name="Khan M.M."/>
            <person name="Islam R."/>
            <person name="Rashid M.M."/>
            <person name="Khan S.A."/>
            <person name="Rahman M.S."/>
            <person name="Alam M."/>
        </authorList>
    </citation>
    <scope>NUCLEOTIDE SEQUENCE [LARGE SCALE GENOMIC DNA]</scope>
    <source>
        <strain evidence="3">cv. CVL-1</strain>
        <tissue evidence="2">Whole seedling</tissue>
    </source>
</reference>
<feature type="region of interest" description="Disordered" evidence="1">
    <location>
        <begin position="1"/>
        <end position="37"/>
    </location>
</feature>
<gene>
    <name evidence="2" type="ORF">CCACVL1_04765</name>
</gene>
<proteinExistence type="predicted"/>
<evidence type="ECO:0000313" key="2">
    <source>
        <dbReference type="EMBL" id="OMO96820.1"/>
    </source>
</evidence>
<feature type="compositionally biased region" description="Polar residues" evidence="1">
    <location>
        <begin position="1"/>
        <end position="17"/>
    </location>
</feature>
<sequence length="114" mass="12771">MENGSQTLKQQQTTKNGSGLDLSLPLKDAIGDSNSPTGSPFLAIFVDPRFRISVREGLCEKKVKGRFKPLFEQAYMKEAYWVVEEKKRTGFLREEGCRRKMVKGNKRDGGGGVD</sequence>